<dbReference type="VEuPathDB" id="VectorBase:AFUN2_008133"/>
<keyword evidence="5" id="KW-0325">Glycoprotein</keyword>
<sequence length="593" mass="65868">MLRIHQTVVSLLFLVMHCVVSCSSGSGRSLIAGEMQPDSSCDRVGEPRVCIAEGCLGGTYMAGMAGEQFEAFLGIPFAKPPVGELRFADPIPNEPWSEQLYNASFERSMCMQRNDLLPNPPVTGSEDCLYLNVYRPKECSEPTSSVSNLPVIVYIHGGGFFSGTASPSLVGPEYIMDTKRAIFVSIQYRLGVLGFLSTGDSAAPGNFGLKDQTLALQWVKRNIASFGGNDQLITIVGQSAGATSVHMHMISPLSRDLFHRAIMMSGNSLVPWNIPTKDPLALARSTAEVVDIMGAENLSIKSLIAALREIPGEQLVGNIYKLKLWSVDPLTLFRPVVESKDSPNAFLIEEPKESWLNGNYQQIPYMAGYVPNEGAIRALSIFKNEELFNELRNNFSTILPILLERPPSKSLIEEIRSRFLNDTTDEDPIRPDNLQAFVNLYSEASFIYPVQLGVKQYITMADTNMAPASVYKLSYKGRYSYSIIYAAGDPADYGVVHCDDLNYLFRQTAIFPDYPAGSPELKMVDTFVNFFIDFATTGRAAQLAPYRECKNENQVDQSLDCDVQEFVRVGDEVQVNVINARNEEMFAFWKNFY</sequence>
<dbReference type="InterPro" id="IPR029058">
    <property type="entry name" value="AB_hydrolase_fold"/>
</dbReference>
<keyword evidence="4" id="KW-1015">Disulfide bond</keyword>
<evidence type="ECO:0000256" key="6">
    <source>
        <dbReference type="RuleBase" id="RU361235"/>
    </source>
</evidence>
<name>A0A1Y9HE15_ANOFN</name>
<evidence type="ECO:0000259" key="7">
    <source>
        <dbReference type="Pfam" id="PF00135"/>
    </source>
</evidence>
<dbReference type="EnsemblMetazoa" id="AFUN016507-RB">
    <property type="protein sequence ID" value="AFUN016507-PB"/>
    <property type="gene ID" value="AFUN016507"/>
</dbReference>
<dbReference type="InterPro" id="IPR019826">
    <property type="entry name" value="Carboxylesterase_B_AS"/>
</dbReference>
<dbReference type="FunFam" id="3.40.50.1820:FF:000155">
    <property type="entry name" value="Carboxylic ester hydrolase"/>
    <property type="match status" value="1"/>
</dbReference>
<dbReference type="InterPro" id="IPR050309">
    <property type="entry name" value="Type-B_Carboxylest/Lipase"/>
</dbReference>
<keyword evidence="3 6" id="KW-0378">Hydrolase</keyword>
<dbReference type="SUPFAM" id="SSF53474">
    <property type="entry name" value="alpha/beta-Hydrolases"/>
    <property type="match status" value="1"/>
</dbReference>
<keyword evidence="2" id="KW-0719">Serine esterase</keyword>
<protein>
    <recommendedName>
        <fullName evidence="6">Carboxylic ester hydrolase</fullName>
        <ecNumber evidence="6">3.1.1.-</ecNumber>
    </recommendedName>
</protein>
<dbReference type="AlphaFoldDB" id="A0A1Y9HE15"/>
<evidence type="ECO:0000256" key="1">
    <source>
        <dbReference type="ARBA" id="ARBA00005964"/>
    </source>
</evidence>
<dbReference type="Pfam" id="PF00135">
    <property type="entry name" value="COesterase"/>
    <property type="match status" value="1"/>
</dbReference>
<dbReference type="Gene3D" id="3.40.50.1820">
    <property type="entry name" value="alpha/beta hydrolase"/>
    <property type="match status" value="1"/>
</dbReference>
<keyword evidence="6" id="KW-0732">Signal</keyword>
<dbReference type="PANTHER" id="PTHR11559">
    <property type="entry name" value="CARBOXYLESTERASE"/>
    <property type="match status" value="1"/>
</dbReference>
<comment type="similarity">
    <text evidence="1 6">Belongs to the type-B carboxylesterase/lipase family.</text>
</comment>
<feature type="chain" id="PRO_5041512030" description="Carboxylic ester hydrolase" evidence="6">
    <location>
        <begin position="23"/>
        <end position="593"/>
    </location>
</feature>
<feature type="signal peptide" evidence="6">
    <location>
        <begin position="1"/>
        <end position="22"/>
    </location>
</feature>
<evidence type="ECO:0000256" key="5">
    <source>
        <dbReference type="ARBA" id="ARBA00023180"/>
    </source>
</evidence>
<reference evidence="8" key="1">
    <citation type="submission" date="2020-05" db="UniProtKB">
        <authorList>
            <consortium name="EnsemblMetazoa"/>
        </authorList>
    </citation>
    <scope>IDENTIFICATION</scope>
    <source>
        <strain evidence="8">FUMOZ</strain>
    </source>
</reference>
<evidence type="ECO:0000256" key="4">
    <source>
        <dbReference type="ARBA" id="ARBA00023157"/>
    </source>
</evidence>
<evidence type="ECO:0000256" key="2">
    <source>
        <dbReference type="ARBA" id="ARBA00022487"/>
    </source>
</evidence>
<dbReference type="InterPro" id="IPR019819">
    <property type="entry name" value="Carboxylesterase_B_CS"/>
</dbReference>
<evidence type="ECO:0000256" key="3">
    <source>
        <dbReference type="ARBA" id="ARBA00022801"/>
    </source>
</evidence>
<dbReference type="EC" id="3.1.1.-" evidence="6"/>
<dbReference type="VEuPathDB" id="VectorBase:AFUN016507"/>
<dbReference type="EnsemblMetazoa" id="AFUN016507-RA">
    <property type="protein sequence ID" value="AFUN016507-PA"/>
    <property type="gene ID" value="AFUN016507"/>
</dbReference>
<organism evidence="8">
    <name type="scientific">Anopheles funestus</name>
    <name type="common">African malaria mosquito</name>
    <dbReference type="NCBI Taxonomy" id="62324"/>
    <lineage>
        <taxon>Eukaryota</taxon>
        <taxon>Metazoa</taxon>
        <taxon>Ecdysozoa</taxon>
        <taxon>Arthropoda</taxon>
        <taxon>Hexapoda</taxon>
        <taxon>Insecta</taxon>
        <taxon>Pterygota</taxon>
        <taxon>Neoptera</taxon>
        <taxon>Endopterygota</taxon>
        <taxon>Diptera</taxon>
        <taxon>Nematocera</taxon>
        <taxon>Culicoidea</taxon>
        <taxon>Culicidae</taxon>
        <taxon>Anophelinae</taxon>
        <taxon>Anopheles</taxon>
    </lineage>
</organism>
<proteinExistence type="inferred from homology"/>
<accession>A0A1Y9HE15</accession>
<dbReference type="InterPro" id="IPR002018">
    <property type="entry name" value="CarbesteraseB"/>
</dbReference>
<dbReference type="PROSITE" id="PS00122">
    <property type="entry name" value="CARBOXYLESTERASE_B_1"/>
    <property type="match status" value="1"/>
</dbReference>
<evidence type="ECO:0000313" key="8">
    <source>
        <dbReference type="EnsemblMetazoa" id="AFUN016507-PA"/>
    </source>
</evidence>
<feature type="domain" description="Carboxylesterase type B" evidence="7">
    <location>
        <begin position="47"/>
        <end position="553"/>
    </location>
</feature>
<dbReference type="STRING" id="62324.A0A1Y9HE15"/>
<dbReference type="GO" id="GO:0052689">
    <property type="term" value="F:carboxylic ester hydrolase activity"/>
    <property type="evidence" value="ECO:0007669"/>
    <property type="project" value="UniProtKB-KW"/>
</dbReference>
<dbReference type="PROSITE" id="PS00941">
    <property type="entry name" value="CARBOXYLESTERASE_B_2"/>
    <property type="match status" value="1"/>
</dbReference>